<name>A0A6M3JE59_9ZZZZ</name>
<reference evidence="1" key="1">
    <citation type="submission" date="2020-03" db="EMBL/GenBank/DDBJ databases">
        <title>The deep terrestrial virosphere.</title>
        <authorList>
            <person name="Holmfeldt K."/>
            <person name="Nilsson E."/>
            <person name="Simone D."/>
            <person name="Lopez-Fernandez M."/>
            <person name="Wu X."/>
            <person name="de Brujin I."/>
            <person name="Lundin D."/>
            <person name="Andersson A."/>
            <person name="Bertilsson S."/>
            <person name="Dopson M."/>
        </authorList>
    </citation>
    <scope>NUCLEOTIDE SEQUENCE</scope>
    <source>
        <strain evidence="1">MM415A07045</strain>
    </source>
</reference>
<gene>
    <name evidence="1" type="ORF">MM415A07045_0012</name>
</gene>
<dbReference type="AlphaFoldDB" id="A0A6M3JE59"/>
<organism evidence="1">
    <name type="scientific">viral metagenome</name>
    <dbReference type="NCBI Taxonomy" id="1070528"/>
    <lineage>
        <taxon>unclassified sequences</taxon>
        <taxon>metagenomes</taxon>
        <taxon>organismal metagenomes</taxon>
    </lineage>
</organism>
<accession>A0A6M3JE59</accession>
<dbReference type="EMBL" id="MT141607">
    <property type="protein sequence ID" value="QJA68334.1"/>
    <property type="molecule type" value="Genomic_DNA"/>
</dbReference>
<protein>
    <submittedName>
        <fullName evidence="1">Uncharacterized protein</fullName>
    </submittedName>
</protein>
<proteinExistence type="predicted"/>
<sequence>MNKKLIEKRLKEIKKSIENESISYGEIAELQALSKYIKDDVMLMEWAGIKEGNCEIEPKEKKALLGIAETHCIYVADIVMNIQGTVDIELLRRQDMSQAECDAIEKEVREKVENVNDVYWLD</sequence>
<evidence type="ECO:0000313" key="1">
    <source>
        <dbReference type="EMBL" id="QJA68334.1"/>
    </source>
</evidence>